<feature type="transmembrane region" description="Helical" evidence="1">
    <location>
        <begin position="91"/>
        <end position="110"/>
    </location>
</feature>
<keyword evidence="3" id="KW-1185">Reference proteome</keyword>
<protein>
    <recommendedName>
        <fullName evidence="4">Invasion protein</fullName>
    </recommendedName>
</protein>
<dbReference type="RefSeq" id="WP_068772897.1">
    <property type="nucleotide sequence ID" value="NZ_CP109796.1"/>
</dbReference>
<evidence type="ECO:0008006" key="4">
    <source>
        <dbReference type="Google" id="ProtNLM"/>
    </source>
</evidence>
<organism evidence="2 3">
    <name type="scientific">Termitidicoccus mucosus</name>
    <dbReference type="NCBI Taxonomy" id="1184151"/>
    <lineage>
        <taxon>Bacteria</taxon>
        <taxon>Pseudomonadati</taxon>
        <taxon>Verrucomicrobiota</taxon>
        <taxon>Opitutia</taxon>
        <taxon>Opitutales</taxon>
        <taxon>Opitutaceae</taxon>
        <taxon>Termitidicoccus</taxon>
    </lineage>
</organism>
<feature type="transmembrane region" description="Helical" evidence="1">
    <location>
        <begin position="35"/>
        <end position="54"/>
    </location>
</feature>
<accession>A0A178IDC0</accession>
<sequence length="113" mass="12716">MSYEFYKVFHIIMGMVLLGYTFYAFAAPPETRKRVMMITGIASLLILVSGVGIMHKVGYTFGMKWIWVKIAVWLVLSAMAGLAYRKREIAGPLRLAVIVLAGVSVYMAIYKPF</sequence>
<reference evidence="2 3" key="1">
    <citation type="submission" date="2016-01" db="EMBL/GenBank/DDBJ databases">
        <title>High potential of lignocellulose degradation of a new Verrucomicrobia species.</title>
        <authorList>
            <person name="Wang Y."/>
            <person name="Shi Y."/>
            <person name="Qiu Z."/>
            <person name="Liu S."/>
            <person name="Yang H."/>
        </authorList>
    </citation>
    <scope>NUCLEOTIDE SEQUENCE [LARGE SCALE GENOMIC DNA]</scope>
    <source>
        <strain evidence="2 3">TSB47</strain>
    </source>
</reference>
<dbReference type="AlphaFoldDB" id="A0A178IDC0"/>
<gene>
    <name evidence="2" type="ORF">AW736_24315</name>
</gene>
<proteinExistence type="predicted"/>
<comment type="caution">
    <text evidence="2">The sequence shown here is derived from an EMBL/GenBank/DDBJ whole genome shotgun (WGS) entry which is preliminary data.</text>
</comment>
<evidence type="ECO:0000256" key="1">
    <source>
        <dbReference type="SAM" id="Phobius"/>
    </source>
</evidence>
<feature type="transmembrane region" description="Helical" evidence="1">
    <location>
        <begin position="6"/>
        <end position="23"/>
    </location>
</feature>
<dbReference type="OrthoDB" id="196781at2"/>
<name>A0A178IDC0_9BACT</name>
<dbReference type="EMBL" id="LRRQ01000183">
    <property type="protein sequence ID" value="OAM87155.1"/>
    <property type="molecule type" value="Genomic_DNA"/>
</dbReference>
<keyword evidence="1" id="KW-0812">Transmembrane</keyword>
<evidence type="ECO:0000313" key="2">
    <source>
        <dbReference type="EMBL" id="OAM87155.1"/>
    </source>
</evidence>
<evidence type="ECO:0000313" key="3">
    <source>
        <dbReference type="Proteomes" id="UP000078486"/>
    </source>
</evidence>
<keyword evidence="1" id="KW-1133">Transmembrane helix</keyword>
<dbReference type="Proteomes" id="UP000078486">
    <property type="component" value="Unassembled WGS sequence"/>
</dbReference>
<keyword evidence="1" id="KW-0472">Membrane</keyword>
<feature type="transmembrane region" description="Helical" evidence="1">
    <location>
        <begin position="66"/>
        <end position="84"/>
    </location>
</feature>